<protein>
    <submittedName>
        <fullName evidence="2">Uncharacterized protein</fullName>
    </submittedName>
</protein>
<evidence type="ECO:0000313" key="3">
    <source>
        <dbReference type="Proteomes" id="UP001234989"/>
    </source>
</evidence>
<accession>A0AAF0QYE7</accession>
<dbReference type="EMBL" id="CP133616">
    <property type="protein sequence ID" value="WMV29355.1"/>
    <property type="molecule type" value="Genomic_DNA"/>
</dbReference>
<proteinExistence type="predicted"/>
<dbReference type="PANTHER" id="PTHR33180:SF31">
    <property type="entry name" value="POLYPROTEIN PROTEIN"/>
    <property type="match status" value="1"/>
</dbReference>
<sequence length="114" mass="12925">MNDPSRIPVPPTPTPPPSPAQAVVQATLPVQAPPPRSLNRLKAEGLRTILEEKRLSTDGVVDRYPGVWSNLKLHKFEIFTKPRGLYIPTWVWEFYSTYVELVPKRKKRLVLPSG</sequence>
<dbReference type="AlphaFoldDB" id="A0AAF0QYE7"/>
<gene>
    <name evidence="2" type="ORF">MTR67_022740</name>
</gene>
<evidence type="ECO:0000313" key="2">
    <source>
        <dbReference type="EMBL" id="WMV29355.1"/>
    </source>
</evidence>
<name>A0AAF0QYE7_SOLVR</name>
<feature type="compositionally biased region" description="Pro residues" evidence="1">
    <location>
        <begin position="7"/>
        <end position="19"/>
    </location>
</feature>
<dbReference type="Proteomes" id="UP001234989">
    <property type="component" value="Chromosome 5"/>
</dbReference>
<organism evidence="2 3">
    <name type="scientific">Solanum verrucosum</name>
    <dbReference type="NCBI Taxonomy" id="315347"/>
    <lineage>
        <taxon>Eukaryota</taxon>
        <taxon>Viridiplantae</taxon>
        <taxon>Streptophyta</taxon>
        <taxon>Embryophyta</taxon>
        <taxon>Tracheophyta</taxon>
        <taxon>Spermatophyta</taxon>
        <taxon>Magnoliopsida</taxon>
        <taxon>eudicotyledons</taxon>
        <taxon>Gunneridae</taxon>
        <taxon>Pentapetalae</taxon>
        <taxon>asterids</taxon>
        <taxon>lamiids</taxon>
        <taxon>Solanales</taxon>
        <taxon>Solanaceae</taxon>
        <taxon>Solanoideae</taxon>
        <taxon>Solaneae</taxon>
        <taxon>Solanum</taxon>
    </lineage>
</organism>
<dbReference type="PANTHER" id="PTHR33180">
    <property type="entry name" value="PHOTOSYSTEM II CP43 REACTION CENTER PROTEIN"/>
    <property type="match status" value="1"/>
</dbReference>
<feature type="region of interest" description="Disordered" evidence="1">
    <location>
        <begin position="1"/>
        <end position="22"/>
    </location>
</feature>
<evidence type="ECO:0000256" key="1">
    <source>
        <dbReference type="SAM" id="MobiDB-lite"/>
    </source>
</evidence>
<reference evidence="2" key="1">
    <citation type="submission" date="2023-08" db="EMBL/GenBank/DDBJ databases">
        <title>A de novo genome assembly of Solanum verrucosum Schlechtendal, a Mexican diploid species geographically isolated from the other diploid A-genome species in potato relatives.</title>
        <authorList>
            <person name="Hosaka K."/>
        </authorList>
    </citation>
    <scope>NUCLEOTIDE SEQUENCE</scope>
    <source>
        <tissue evidence="2">Young leaves</tissue>
    </source>
</reference>
<keyword evidence="3" id="KW-1185">Reference proteome</keyword>